<evidence type="ECO:0000313" key="3">
    <source>
        <dbReference type="Proteomes" id="UP001583172"/>
    </source>
</evidence>
<keyword evidence="3" id="KW-1185">Reference proteome</keyword>
<dbReference type="EMBL" id="JAZGSY010000159">
    <property type="protein sequence ID" value="KAL1839405.1"/>
    <property type="molecule type" value="Genomic_DNA"/>
</dbReference>
<keyword evidence="1" id="KW-0812">Transmembrane</keyword>
<comment type="caution">
    <text evidence="2">The sequence shown here is derived from an EMBL/GenBank/DDBJ whole genome shotgun (WGS) entry which is preliminary data.</text>
</comment>
<keyword evidence="1" id="KW-0472">Membrane</keyword>
<feature type="transmembrane region" description="Helical" evidence="1">
    <location>
        <begin position="146"/>
        <end position="164"/>
    </location>
</feature>
<accession>A0ABR3VC74</accession>
<protein>
    <submittedName>
        <fullName evidence="2">Uncharacterized protein</fullName>
    </submittedName>
</protein>
<gene>
    <name evidence="2" type="ORF">VTJ49DRAFT_1536</name>
</gene>
<organism evidence="2 3">
    <name type="scientific">Humicola insolens</name>
    <name type="common">Soft-rot fungus</name>
    <dbReference type="NCBI Taxonomy" id="85995"/>
    <lineage>
        <taxon>Eukaryota</taxon>
        <taxon>Fungi</taxon>
        <taxon>Dikarya</taxon>
        <taxon>Ascomycota</taxon>
        <taxon>Pezizomycotina</taxon>
        <taxon>Sordariomycetes</taxon>
        <taxon>Sordariomycetidae</taxon>
        <taxon>Sordariales</taxon>
        <taxon>Chaetomiaceae</taxon>
        <taxon>Mycothermus</taxon>
    </lineage>
</organism>
<sequence>MSASSDQVAAAARLILSDVGRRITAHWYCCGGSSSNNTNPRSPSATAIVLLRAAANAIHVGFGLYYRHFEGNWTQVLWPVVDQLVVAWAVSFVVEEEGERTVFGVKLTENFFDGFLYFWAFLHGLHLVLLAALVLSYAYFFGQTGWFFLTALGLAILPVAWVAARPGVDGDGGLVLP</sequence>
<evidence type="ECO:0000256" key="1">
    <source>
        <dbReference type="SAM" id="Phobius"/>
    </source>
</evidence>
<keyword evidence="1" id="KW-1133">Transmembrane helix</keyword>
<dbReference type="Proteomes" id="UP001583172">
    <property type="component" value="Unassembled WGS sequence"/>
</dbReference>
<proteinExistence type="predicted"/>
<name>A0ABR3VC74_HUMIN</name>
<evidence type="ECO:0000313" key="2">
    <source>
        <dbReference type="EMBL" id="KAL1839405.1"/>
    </source>
</evidence>
<feature type="transmembrane region" description="Helical" evidence="1">
    <location>
        <begin position="114"/>
        <end position="139"/>
    </location>
</feature>
<reference evidence="2 3" key="1">
    <citation type="journal article" date="2024" name="Commun. Biol.">
        <title>Comparative genomic analysis of thermophilic fungi reveals convergent evolutionary adaptations and gene losses.</title>
        <authorList>
            <person name="Steindorff A.S."/>
            <person name="Aguilar-Pontes M.V."/>
            <person name="Robinson A.J."/>
            <person name="Andreopoulos B."/>
            <person name="LaButti K."/>
            <person name="Kuo A."/>
            <person name="Mondo S."/>
            <person name="Riley R."/>
            <person name="Otillar R."/>
            <person name="Haridas S."/>
            <person name="Lipzen A."/>
            <person name="Grimwood J."/>
            <person name="Schmutz J."/>
            <person name="Clum A."/>
            <person name="Reid I.D."/>
            <person name="Moisan M.C."/>
            <person name="Butler G."/>
            <person name="Nguyen T.T.M."/>
            <person name="Dewar K."/>
            <person name="Conant G."/>
            <person name="Drula E."/>
            <person name="Henrissat B."/>
            <person name="Hansel C."/>
            <person name="Singer S."/>
            <person name="Hutchinson M.I."/>
            <person name="de Vries R.P."/>
            <person name="Natvig D.O."/>
            <person name="Powell A.J."/>
            <person name="Tsang A."/>
            <person name="Grigoriev I.V."/>
        </authorList>
    </citation>
    <scope>NUCLEOTIDE SEQUENCE [LARGE SCALE GENOMIC DNA]</scope>
    <source>
        <strain evidence="2 3">CBS 620.91</strain>
    </source>
</reference>